<gene>
    <name evidence="1" type="ORF">WMSIL1_LOCUS7286</name>
</gene>
<evidence type="ECO:0000313" key="2">
    <source>
        <dbReference type="Proteomes" id="UP000321570"/>
    </source>
</evidence>
<organism evidence="1 2">
    <name type="scientific">Hymenolepis diminuta</name>
    <name type="common">Rat tapeworm</name>
    <dbReference type="NCBI Taxonomy" id="6216"/>
    <lineage>
        <taxon>Eukaryota</taxon>
        <taxon>Metazoa</taxon>
        <taxon>Spiralia</taxon>
        <taxon>Lophotrochozoa</taxon>
        <taxon>Platyhelminthes</taxon>
        <taxon>Cestoda</taxon>
        <taxon>Eucestoda</taxon>
        <taxon>Cyclophyllidea</taxon>
        <taxon>Hymenolepididae</taxon>
        <taxon>Hymenolepis</taxon>
    </lineage>
</organism>
<reference evidence="1 2" key="1">
    <citation type="submission" date="2019-07" db="EMBL/GenBank/DDBJ databases">
        <authorList>
            <person name="Jastrzebski P J."/>
            <person name="Paukszto L."/>
            <person name="Jastrzebski P J."/>
        </authorList>
    </citation>
    <scope>NUCLEOTIDE SEQUENCE [LARGE SCALE GENOMIC DNA]</scope>
    <source>
        <strain evidence="1 2">WMS-il1</strain>
    </source>
</reference>
<accession>A0A564YMK4</accession>
<evidence type="ECO:0000313" key="1">
    <source>
        <dbReference type="EMBL" id="VUZ47893.1"/>
    </source>
</evidence>
<keyword evidence="2" id="KW-1185">Reference proteome</keyword>
<sequence>MVKKLNSEQLEGAIDENPTCATRELNITFHVSRHMTIYMEMKRLGWEKLKGWEMGST</sequence>
<proteinExistence type="predicted"/>
<dbReference type="Proteomes" id="UP000321570">
    <property type="component" value="Unassembled WGS sequence"/>
</dbReference>
<dbReference type="AlphaFoldDB" id="A0A564YMK4"/>
<dbReference type="EMBL" id="CABIJS010000256">
    <property type="protein sequence ID" value="VUZ47893.1"/>
    <property type="molecule type" value="Genomic_DNA"/>
</dbReference>
<name>A0A564YMK4_HYMDI</name>
<protein>
    <submittedName>
        <fullName evidence="1">Uncharacterized protein</fullName>
    </submittedName>
</protein>